<feature type="region of interest" description="Disordered" evidence="1">
    <location>
        <begin position="80"/>
        <end position="115"/>
    </location>
</feature>
<organism evidence="3 4">
    <name type="scientific">Baudoinia panamericana (strain UAMH 10762)</name>
    <name type="common">Angels' share fungus</name>
    <name type="synonym">Baudoinia compniacensis (strain UAMH 10762)</name>
    <dbReference type="NCBI Taxonomy" id="717646"/>
    <lineage>
        <taxon>Eukaryota</taxon>
        <taxon>Fungi</taxon>
        <taxon>Dikarya</taxon>
        <taxon>Ascomycota</taxon>
        <taxon>Pezizomycotina</taxon>
        <taxon>Dothideomycetes</taxon>
        <taxon>Dothideomycetidae</taxon>
        <taxon>Mycosphaerellales</taxon>
        <taxon>Teratosphaeriaceae</taxon>
        <taxon>Baudoinia</taxon>
    </lineage>
</organism>
<protein>
    <recommendedName>
        <fullName evidence="2">PD-(D/E)XK nuclease-like domain-containing protein</fullName>
    </recommendedName>
</protein>
<dbReference type="EMBL" id="KB445565">
    <property type="protein sequence ID" value="EMC91051.1"/>
    <property type="molecule type" value="Genomic_DNA"/>
</dbReference>
<proteinExistence type="predicted"/>
<dbReference type="AlphaFoldDB" id="M2M3F0"/>
<evidence type="ECO:0000259" key="2">
    <source>
        <dbReference type="Pfam" id="PF20516"/>
    </source>
</evidence>
<dbReference type="KEGG" id="bcom:BAUCODRAFT_152823"/>
<dbReference type="OrthoDB" id="4161186at2759"/>
<gene>
    <name evidence="3" type="ORF">BAUCODRAFT_152823</name>
</gene>
<dbReference type="RefSeq" id="XP_007681964.1">
    <property type="nucleotide sequence ID" value="XM_007683774.1"/>
</dbReference>
<evidence type="ECO:0000313" key="3">
    <source>
        <dbReference type="EMBL" id="EMC91051.1"/>
    </source>
</evidence>
<dbReference type="eggNOG" id="ENOG502SSXD">
    <property type="taxonomic scope" value="Eukaryota"/>
</dbReference>
<accession>M2M3F0</accession>
<name>M2M3F0_BAUPA</name>
<dbReference type="Proteomes" id="UP000011761">
    <property type="component" value="Unassembled WGS sequence"/>
</dbReference>
<dbReference type="GeneID" id="19109254"/>
<keyword evidence="4" id="KW-1185">Reference proteome</keyword>
<feature type="domain" description="PD-(D/E)XK nuclease-like" evidence="2">
    <location>
        <begin position="174"/>
        <end position="417"/>
    </location>
</feature>
<sequence length="440" mass="49221">MWCASAIIDWIETTGSPVTPTRPIRKRALVEIDPNIDRPRGAKRRRTDTAAAETAMAMTNDYTDMDKTPRRGHRLVLTAPLTPGISGSQTISSRSESEYATSSTAKRKRTGSPTKRLYERQFASYPVSDRSFTGLQHCSLAIRDLVIASRDCAKGRKILSERYSEWKQALATGMDEDDEAMFARGAAEQERDLVGDVPSLKWTSRQVERAEHANSTGASESAWNNEVHSNLLEAAIAHSPFVDRVTWHDITTARIHPKDLVPEFALGGLVDSKSVDFCIALKLDTSIQQLLYARGIDGLNHTDYTGIKWEPIVVSIETKKAMSGSADATLQLSTWTTAHIKFLRRLLCEAGNATVTILPLPLLMVVGHEWRFYWIEDHMTSGTLWQGEIIGKTDSALGIYQIMKALQYLAYWANQTYLPWFEKHILVPILHMGNPESMAD</sequence>
<evidence type="ECO:0000313" key="4">
    <source>
        <dbReference type="Proteomes" id="UP000011761"/>
    </source>
</evidence>
<dbReference type="HOGENOM" id="CLU_027219_0_1_1"/>
<evidence type="ECO:0000256" key="1">
    <source>
        <dbReference type="SAM" id="MobiDB-lite"/>
    </source>
</evidence>
<dbReference type="Pfam" id="PF20516">
    <property type="entry name" value="PDDEXK_12"/>
    <property type="match status" value="1"/>
</dbReference>
<reference evidence="3 4" key="1">
    <citation type="journal article" date="2012" name="PLoS Pathog.">
        <title>Diverse lifestyles and strategies of plant pathogenesis encoded in the genomes of eighteen Dothideomycetes fungi.</title>
        <authorList>
            <person name="Ohm R.A."/>
            <person name="Feau N."/>
            <person name="Henrissat B."/>
            <person name="Schoch C.L."/>
            <person name="Horwitz B.A."/>
            <person name="Barry K.W."/>
            <person name="Condon B.J."/>
            <person name="Copeland A.C."/>
            <person name="Dhillon B."/>
            <person name="Glaser F."/>
            <person name="Hesse C.N."/>
            <person name="Kosti I."/>
            <person name="LaButti K."/>
            <person name="Lindquist E.A."/>
            <person name="Lucas S."/>
            <person name="Salamov A.A."/>
            <person name="Bradshaw R.E."/>
            <person name="Ciuffetti L."/>
            <person name="Hamelin R.C."/>
            <person name="Kema G.H.J."/>
            <person name="Lawrence C."/>
            <person name="Scott J.A."/>
            <person name="Spatafora J.W."/>
            <person name="Turgeon B.G."/>
            <person name="de Wit P.J.G.M."/>
            <person name="Zhong S."/>
            <person name="Goodwin S.B."/>
            <person name="Grigoriev I.V."/>
        </authorList>
    </citation>
    <scope>NUCLEOTIDE SEQUENCE [LARGE SCALE GENOMIC DNA]</scope>
    <source>
        <strain evidence="3 4">UAMH 10762</strain>
    </source>
</reference>
<dbReference type="OMA" id="AQEEYWK"/>
<dbReference type="InterPro" id="IPR046797">
    <property type="entry name" value="PDDEXK_12"/>
</dbReference>
<feature type="compositionally biased region" description="Low complexity" evidence="1">
    <location>
        <begin position="92"/>
        <end position="104"/>
    </location>
</feature>